<name>A0A4S4EU66_CAMSN</name>
<feature type="transmembrane region" description="Helical" evidence="1">
    <location>
        <begin position="56"/>
        <end position="75"/>
    </location>
</feature>
<protein>
    <submittedName>
        <fullName evidence="2">Uncharacterized protein</fullName>
    </submittedName>
</protein>
<organism evidence="2 3">
    <name type="scientific">Camellia sinensis var. sinensis</name>
    <name type="common">China tea</name>
    <dbReference type="NCBI Taxonomy" id="542762"/>
    <lineage>
        <taxon>Eukaryota</taxon>
        <taxon>Viridiplantae</taxon>
        <taxon>Streptophyta</taxon>
        <taxon>Embryophyta</taxon>
        <taxon>Tracheophyta</taxon>
        <taxon>Spermatophyta</taxon>
        <taxon>Magnoliopsida</taxon>
        <taxon>eudicotyledons</taxon>
        <taxon>Gunneridae</taxon>
        <taxon>Pentapetalae</taxon>
        <taxon>asterids</taxon>
        <taxon>Ericales</taxon>
        <taxon>Theaceae</taxon>
        <taxon>Camellia</taxon>
    </lineage>
</organism>
<evidence type="ECO:0000256" key="1">
    <source>
        <dbReference type="SAM" id="Phobius"/>
    </source>
</evidence>
<proteinExistence type="predicted"/>
<dbReference type="Proteomes" id="UP000306102">
    <property type="component" value="Unassembled WGS sequence"/>
</dbReference>
<feature type="transmembrane region" description="Helical" evidence="1">
    <location>
        <begin position="186"/>
        <end position="207"/>
    </location>
</feature>
<comment type="caution">
    <text evidence="2">The sequence shown here is derived from an EMBL/GenBank/DDBJ whole genome shotgun (WGS) entry which is preliminary data.</text>
</comment>
<feature type="transmembrane region" description="Helical" evidence="1">
    <location>
        <begin position="133"/>
        <end position="151"/>
    </location>
</feature>
<dbReference type="PANTHER" id="PTHR36774:SF1">
    <property type="entry name" value="INSULIN-INDUCED PROTEIN"/>
    <property type="match status" value="1"/>
</dbReference>
<dbReference type="EMBL" id="SDRB02002261">
    <property type="protein sequence ID" value="THG19806.1"/>
    <property type="molecule type" value="Genomic_DNA"/>
</dbReference>
<keyword evidence="1" id="KW-0472">Membrane</keyword>
<dbReference type="AlphaFoldDB" id="A0A4S4EU66"/>
<reference evidence="2 3" key="1">
    <citation type="journal article" date="2018" name="Proc. Natl. Acad. Sci. U.S.A.">
        <title>Draft genome sequence of Camellia sinensis var. sinensis provides insights into the evolution of the tea genome and tea quality.</title>
        <authorList>
            <person name="Wei C."/>
            <person name="Yang H."/>
            <person name="Wang S."/>
            <person name="Zhao J."/>
            <person name="Liu C."/>
            <person name="Gao L."/>
            <person name="Xia E."/>
            <person name="Lu Y."/>
            <person name="Tai Y."/>
            <person name="She G."/>
            <person name="Sun J."/>
            <person name="Cao H."/>
            <person name="Tong W."/>
            <person name="Gao Q."/>
            <person name="Li Y."/>
            <person name="Deng W."/>
            <person name="Jiang X."/>
            <person name="Wang W."/>
            <person name="Chen Q."/>
            <person name="Zhang S."/>
            <person name="Li H."/>
            <person name="Wu J."/>
            <person name="Wang P."/>
            <person name="Li P."/>
            <person name="Shi C."/>
            <person name="Zheng F."/>
            <person name="Jian J."/>
            <person name="Huang B."/>
            <person name="Shan D."/>
            <person name="Shi M."/>
            <person name="Fang C."/>
            <person name="Yue Y."/>
            <person name="Li F."/>
            <person name="Li D."/>
            <person name="Wei S."/>
            <person name="Han B."/>
            <person name="Jiang C."/>
            <person name="Yin Y."/>
            <person name="Xia T."/>
            <person name="Zhang Z."/>
            <person name="Bennetzen J.L."/>
            <person name="Zhao S."/>
            <person name="Wan X."/>
        </authorList>
    </citation>
    <scope>NUCLEOTIDE SEQUENCE [LARGE SCALE GENOMIC DNA]</scope>
    <source>
        <strain evidence="3">cv. Shuchazao</strain>
        <tissue evidence="2">Leaf</tissue>
    </source>
</reference>
<keyword evidence="1" id="KW-1133">Transmembrane helix</keyword>
<feature type="transmembrane region" description="Helical" evidence="1">
    <location>
        <begin position="163"/>
        <end position="179"/>
    </location>
</feature>
<dbReference type="PANTHER" id="PTHR36774">
    <property type="entry name" value="INSULIN-INDUCED PROTEIN"/>
    <property type="match status" value="1"/>
</dbReference>
<keyword evidence="3" id="KW-1185">Reference proteome</keyword>
<gene>
    <name evidence="2" type="ORF">TEA_018560</name>
</gene>
<feature type="transmembrane region" description="Helical" evidence="1">
    <location>
        <begin position="219"/>
        <end position="240"/>
    </location>
</feature>
<evidence type="ECO:0000313" key="2">
    <source>
        <dbReference type="EMBL" id="THG19806.1"/>
    </source>
</evidence>
<feature type="transmembrane region" description="Helical" evidence="1">
    <location>
        <begin position="101"/>
        <end position="121"/>
    </location>
</feature>
<sequence length="260" mass="28773">MQTLIPLASSSPFLPTSPLKPNPKHLVCKCSSNSNKLTPHCSLRNQSTKTPPLRKTWPLISLSLFASGFFLGPLIDGIHSRVHLVVYQTGSIAIGPLHSNVWVPPLLGLFYCAVGLLQLFLDEKLPSNATEGNFGKTLISLIALVIFIELSAELYKAGVADNIEAYILFAAAEFIWVLLDKTWLGFALASIVGLACPLAEIPLMKLFHLWYYPQANIQLFGQGLITWTITCYFAYTPFLINLSRWLKTFIAARHAENNSV</sequence>
<keyword evidence="1" id="KW-0812">Transmembrane</keyword>
<accession>A0A4S4EU66</accession>
<evidence type="ECO:0000313" key="3">
    <source>
        <dbReference type="Proteomes" id="UP000306102"/>
    </source>
</evidence>